<evidence type="ECO:0000256" key="1">
    <source>
        <dbReference type="SAM" id="Phobius"/>
    </source>
</evidence>
<evidence type="ECO:0000313" key="2">
    <source>
        <dbReference type="EMBL" id="CAF1195947.1"/>
    </source>
</evidence>
<organism evidence="2 3">
    <name type="scientific">Rotaria sordida</name>
    <dbReference type="NCBI Taxonomy" id="392033"/>
    <lineage>
        <taxon>Eukaryota</taxon>
        <taxon>Metazoa</taxon>
        <taxon>Spiralia</taxon>
        <taxon>Gnathifera</taxon>
        <taxon>Rotifera</taxon>
        <taxon>Eurotatoria</taxon>
        <taxon>Bdelloidea</taxon>
        <taxon>Philodinida</taxon>
        <taxon>Philodinidae</taxon>
        <taxon>Rotaria</taxon>
    </lineage>
</organism>
<gene>
    <name evidence="2" type="ORF">RFH988_LOCUS24326</name>
</gene>
<dbReference type="Proteomes" id="UP000663882">
    <property type="component" value="Unassembled WGS sequence"/>
</dbReference>
<dbReference type="EMBL" id="CAJNOO010001764">
    <property type="protein sequence ID" value="CAF1195947.1"/>
    <property type="molecule type" value="Genomic_DNA"/>
</dbReference>
<reference evidence="2" key="1">
    <citation type="submission" date="2021-02" db="EMBL/GenBank/DDBJ databases">
        <authorList>
            <person name="Nowell W R."/>
        </authorList>
    </citation>
    <scope>NUCLEOTIDE SEQUENCE</scope>
</reference>
<dbReference type="AlphaFoldDB" id="A0A814W0G4"/>
<accession>A0A814W0G4</accession>
<proteinExistence type="predicted"/>
<protein>
    <submittedName>
        <fullName evidence="2">Uncharacterized protein</fullName>
    </submittedName>
</protein>
<evidence type="ECO:0000313" key="3">
    <source>
        <dbReference type="Proteomes" id="UP000663882"/>
    </source>
</evidence>
<keyword evidence="1" id="KW-0472">Membrane</keyword>
<keyword evidence="1" id="KW-1133">Transmembrane helix</keyword>
<name>A0A814W0G4_9BILA</name>
<feature type="transmembrane region" description="Helical" evidence="1">
    <location>
        <begin position="38"/>
        <end position="60"/>
    </location>
</feature>
<keyword evidence="1" id="KW-0812">Transmembrane</keyword>
<comment type="caution">
    <text evidence="2">The sequence shown here is derived from an EMBL/GenBank/DDBJ whole genome shotgun (WGS) entry which is preliminary data.</text>
</comment>
<dbReference type="OrthoDB" id="10051794at2759"/>
<sequence length="275" mass="29753">MKCSEDLGIKVRNKVSYIYNLTISYCILEIIEMMFSRLFLLVILGILCHFVSWVYGHAYFSYPTPRNVYCTNASCTANGTLGPQGPVWSLPANSTLIAASPTSQTTCNGSALMPNAPVGNTYDPGFQGKTAASWPAGSSQTFQIFVSQIHSPENQTIYPTDGWQIRYRDGTQPGSIFSPIAFTYLNTSISGSIGLAPAIRFQLGQTVLATITVPLNTTTDGIFQFFWRNNEVGPGVMWLSCVDVTITALGTISAPTTYIIVLATLLTAVSAALNL</sequence>